<feature type="non-terminal residue" evidence="1">
    <location>
        <position position="1"/>
    </location>
</feature>
<organism evidence="1 2">
    <name type="scientific">Reticulomyxa filosa</name>
    <dbReference type="NCBI Taxonomy" id="46433"/>
    <lineage>
        <taxon>Eukaryota</taxon>
        <taxon>Sar</taxon>
        <taxon>Rhizaria</taxon>
        <taxon>Retaria</taxon>
        <taxon>Foraminifera</taxon>
        <taxon>Monothalamids</taxon>
        <taxon>Reticulomyxidae</taxon>
        <taxon>Reticulomyxa</taxon>
    </lineage>
</organism>
<protein>
    <submittedName>
        <fullName evidence="1">Uncharacterized protein</fullName>
    </submittedName>
</protein>
<comment type="caution">
    <text evidence="1">The sequence shown here is derived from an EMBL/GenBank/DDBJ whole genome shotgun (WGS) entry which is preliminary data.</text>
</comment>
<reference evidence="1 2" key="1">
    <citation type="journal article" date="2013" name="Curr. Biol.">
        <title>The Genome of the Foraminiferan Reticulomyxa filosa.</title>
        <authorList>
            <person name="Glockner G."/>
            <person name="Hulsmann N."/>
            <person name="Schleicher M."/>
            <person name="Noegel A.A."/>
            <person name="Eichinger L."/>
            <person name="Gallinger C."/>
            <person name="Pawlowski J."/>
            <person name="Sierra R."/>
            <person name="Euteneuer U."/>
            <person name="Pillet L."/>
            <person name="Moustafa A."/>
            <person name="Platzer M."/>
            <person name="Groth M."/>
            <person name="Szafranski K."/>
            <person name="Schliwa M."/>
        </authorList>
    </citation>
    <scope>NUCLEOTIDE SEQUENCE [LARGE SCALE GENOMIC DNA]</scope>
</reference>
<gene>
    <name evidence="1" type="ORF">RFI_39709</name>
</gene>
<proteinExistence type="predicted"/>
<dbReference type="Proteomes" id="UP000023152">
    <property type="component" value="Unassembled WGS sequence"/>
</dbReference>
<dbReference type="EMBL" id="ASPP01048521">
    <property type="protein sequence ID" value="ETN97815.1"/>
    <property type="molecule type" value="Genomic_DNA"/>
</dbReference>
<evidence type="ECO:0000313" key="2">
    <source>
        <dbReference type="Proteomes" id="UP000023152"/>
    </source>
</evidence>
<keyword evidence="2" id="KW-1185">Reference proteome</keyword>
<dbReference type="AlphaFoldDB" id="X6L8I0"/>
<accession>X6L8I0</accession>
<evidence type="ECO:0000313" key="1">
    <source>
        <dbReference type="EMBL" id="ETN97815.1"/>
    </source>
</evidence>
<sequence length="192" mass="22256">IYPLVFTCDSQVNHEIQSKNIKIVKEFLGNEDNCSNIGYFTWPSLIRCNTNELLHIPITACYTSFDVTVFNGNNTSQNNIKPNHQITSKDQKGAKTEQVETLENWIKQYNMIRERSLSLVEQLNEKDAAKRQRNYWCYYVLFCIADSAYEVAYNEVIDKKDIKNVSANIKSLVLQKARFNISTIQQTKLKSI</sequence>
<name>X6L8I0_RETFI</name>